<proteinExistence type="predicted"/>
<evidence type="ECO:0000313" key="2">
    <source>
        <dbReference type="Proteomes" id="UP001341840"/>
    </source>
</evidence>
<comment type="caution">
    <text evidence="1">The sequence shown here is derived from an EMBL/GenBank/DDBJ whole genome shotgun (WGS) entry which is preliminary data.</text>
</comment>
<dbReference type="SUPFAM" id="SSF50630">
    <property type="entry name" value="Acid proteases"/>
    <property type="match status" value="1"/>
</dbReference>
<name>A0ABU6VHJ7_9FABA</name>
<evidence type="ECO:0000313" key="1">
    <source>
        <dbReference type="EMBL" id="MED6172407.1"/>
    </source>
</evidence>
<keyword evidence="2" id="KW-1185">Reference proteome</keyword>
<dbReference type="EMBL" id="JASCZI010151371">
    <property type="protein sequence ID" value="MED6172407.1"/>
    <property type="molecule type" value="Genomic_DNA"/>
</dbReference>
<reference evidence="1 2" key="1">
    <citation type="journal article" date="2023" name="Plants (Basel)">
        <title>Bridging the Gap: Combining Genomics and Transcriptomics Approaches to Understand Stylosanthes scabra, an Orphan Legume from the Brazilian Caatinga.</title>
        <authorList>
            <person name="Ferreira-Neto J.R.C."/>
            <person name="da Silva M.D."/>
            <person name="Binneck E."/>
            <person name="de Melo N.F."/>
            <person name="da Silva R.H."/>
            <person name="de Melo A.L.T.M."/>
            <person name="Pandolfi V."/>
            <person name="Bustamante F.O."/>
            <person name="Brasileiro-Vidal A.C."/>
            <person name="Benko-Iseppon A.M."/>
        </authorList>
    </citation>
    <scope>NUCLEOTIDE SEQUENCE [LARGE SCALE GENOMIC DNA]</scope>
    <source>
        <tissue evidence="1">Leaves</tissue>
    </source>
</reference>
<protein>
    <recommendedName>
        <fullName evidence="3">Peptidase A2 domain-containing protein</fullName>
    </recommendedName>
</protein>
<evidence type="ECO:0008006" key="3">
    <source>
        <dbReference type="Google" id="ProtNLM"/>
    </source>
</evidence>
<accession>A0ABU6VHJ7</accession>
<gene>
    <name evidence="1" type="ORF">PIB30_049747</name>
</gene>
<sequence length="112" mass="12888">MGLKQIDNTPRPHFNIKLMISKYDKPIKAVALLDTGACATIVNPDLLPPETWISFNKKFTTTDQRIFTIDLISRDNVGFQIFQGEITWLRVLGSHLPEKDVLFGFDAYYRTR</sequence>
<dbReference type="Proteomes" id="UP001341840">
    <property type="component" value="Unassembled WGS sequence"/>
</dbReference>
<dbReference type="InterPro" id="IPR021109">
    <property type="entry name" value="Peptidase_aspartic_dom_sf"/>
</dbReference>
<organism evidence="1 2">
    <name type="scientific">Stylosanthes scabra</name>
    <dbReference type="NCBI Taxonomy" id="79078"/>
    <lineage>
        <taxon>Eukaryota</taxon>
        <taxon>Viridiplantae</taxon>
        <taxon>Streptophyta</taxon>
        <taxon>Embryophyta</taxon>
        <taxon>Tracheophyta</taxon>
        <taxon>Spermatophyta</taxon>
        <taxon>Magnoliopsida</taxon>
        <taxon>eudicotyledons</taxon>
        <taxon>Gunneridae</taxon>
        <taxon>Pentapetalae</taxon>
        <taxon>rosids</taxon>
        <taxon>fabids</taxon>
        <taxon>Fabales</taxon>
        <taxon>Fabaceae</taxon>
        <taxon>Papilionoideae</taxon>
        <taxon>50 kb inversion clade</taxon>
        <taxon>dalbergioids sensu lato</taxon>
        <taxon>Dalbergieae</taxon>
        <taxon>Pterocarpus clade</taxon>
        <taxon>Stylosanthes</taxon>
    </lineage>
</organism>